<comment type="similarity">
    <text evidence="2">Belongs to the FliN/MopA/SpaO family.</text>
</comment>
<feature type="compositionally biased region" description="Low complexity" evidence="8">
    <location>
        <begin position="22"/>
        <end position="32"/>
    </location>
</feature>
<dbReference type="InterPro" id="IPR036429">
    <property type="entry name" value="SpoA-like_sf"/>
</dbReference>
<reference evidence="11" key="1">
    <citation type="journal article" date="2019" name="Int. J. Syst. Evol. Microbiol.">
        <title>The Global Catalogue of Microorganisms (GCM) 10K type strain sequencing project: providing services to taxonomists for standard genome sequencing and annotation.</title>
        <authorList>
            <consortium name="The Broad Institute Genomics Platform"/>
            <consortium name="The Broad Institute Genome Sequencing Center for Infectious Disease"/>
            <person name="Wu L."/>
            <person name="Ma J."/>
        </authorList>
    </citation>
    <scope>NUCLEOTIDE SEQUENCE [LARGE SCALE GENOMIC DNA]</scope>
    <source>
        <strain evidence="11">CGMCC 4.7283</strain>
    </source>
</reference>
<evidence type="ECO:0000313" key="10">
    <source>
        <dbReference type="EMBL" id="MFC4669544.1"/>
    </source>
</evidence>
<evidence type="ECO:0000256" key="5">
    <source>
        <dbReference type="ARBA" id="ARBA00022500"/>
    </source>
</evidence>
<evidence type="ECO:0000256" key="6">
    <source>
        <dbReference type="ARBA" id="ARBA00022779"/>
    </source>
</evidence>
<dbReference type="EMBL" id="JBHSGI010000015">
    <property type="protein sequence ID" value="MFC4669544.1"/>
    <property type="molecule type" value="Genomic_DNA"/>
</dbReference>
<gene>
    <name evidence="10" type="ORF">ACFO5X_13360</name>
</gene>
<dbReference type="Gene3D" id="2.30.330.10">
    <property type="entry name" value="SpoA-like"/>
    <property type="match status" value="1"/>
</dbReference>
<keyword evidence="5" id="KW-0145">Chemotaxis</keyword>
<feature type="region of interest" description="Disordered" evidence="8">
    <location>
        <begin position="1"/>
        <end position="32"/>
    </location>
</feature>
<sequence>MAEDSESGEETGGITQLDIKDAGAGAQASSGGRNIDAMLNVGLQVQIILGRSRMPISQILKLTRGSIIELDKKIGDPVDVLINDRLVARGDLVKLPGDRLGVELTEIVKDFVPGND</sequence>
<comment type="subcellular location">
    <subcellularLocation>
        <location evidence="1">Cell membrane</location>
        <topology evidence="1">Peripheral membrane protein</topology>
        <orientation evidence="1">Cytoplasmic side</orientation>
    </subcellularLocation>
</comment>
<dbReference type="Proteomes" id="UP001595973">
    <property type="component" value="Unassembled WGS sequence"/>
</dbReference>
<dbReference type="RefSeq" id="WP_380717973.1">
    <property type="nucleotide sequence ID" value="NZ_JBHSGI010000015.1"/>
</dbReference>
<evidence type="ECO:0000259" key="9">
    <source>
        <dbReference type="Pfam" id="PF01052"/>
    </source>
</evidence>
<evidence type="ECO:0000256" key="8">
    <source>
        <dbReference type="SAM" id="MobiDB-lite"/>
    </source>
</evidence>
<dbReference type="Pfam" id="PF01052">
    <property type="entry name" value="FliMN_C"/>
    <property type="match status" value="1"/>
</dbReference>
<feature type="domain" description="Flagellar motor switch protein FliN-like C-terminal" evidence="9">
    <location>
        <begin position="38"/>
        <end position="108"/>
    </location>
</feature>
<keyword evidence="11" id="KW-1185">Reference proteome</keyword>
<evidence type="ECO:0000313" key="11">
    <source>
        <dbReference type="Proteomes" id="UP001595973"/>
    </source>
</evidence>
<dbReference type="PANTHER" id="PTHR43484:SF1">
    <property type="entry name" value="FLAGELLAR MOTOR SWITCH PROTEIN FLIN"/>
    <property type="match status" value="1"/>
</dbReference>
<dbReference type="PRINTS" id="PR00956">
    <property type="entry name" value="FLGMOTORFLIN"/>
</dbReference>
<keyword evidence="4" id="KW-1003">Cell membrane</keyword>
<keyword evidence="10" id="KW-0969">Cilium</keyword>
<comment type="caution">
    <text evidence="10">The sequence shown here is derived from an EMBL/GenBank/DDBJ whole genome shotgun (WGS) entry which is preliminary data.</text>
</comment>
<organism evidence="10 11">
    <name type="scientific">Seohaeicola nanhaiensis</name>
    <dbReference type="NCBI Taxonomy" id="1387282"/>
    <lineage>
        <taxon>Bacteria</taxon>
        <taxon>Pseudomonadati</taxon>
        <taxon>Pseudomonadota</taxon>
        <taxon>Alphaproteobacteria</taxon>
        <taxon>Rhodobacterales</taxon>
        <taxon>Roseobacteraceae</taxon>
        <taxon>Seohaeicola</taxon>
    </lineage>
</organism>
<keyword evidence="10" id="KW-0966">Cell projection</keyword>
<protein>
    <recommendedName>
        <fullName evidence="3">Flagellar motor switch protein FliN</fullName>
    </recommendedName>
</protein>
<accession>A0ABV9KHF8</accession>
<evidence type="ECO:0000256" key="7">
    <source>
        <dbReference type="ARBA" id="ARBA00023136"/>
    </source>
</evidence>
<dbReference type="InterPro" id="IPR001543">
    <property type="entry name" value="FliN-like_C"/>
</dbReference>
<keyword evidence="10" id="KW-0282">Flagellum</keyword>
<dbReference type="InterPro" id="IPR051469">
    <property type="entry name" value="FliN/MopA/SpaO"/>
</dbReference>
<name>A0ABV9KHF8_9RHOB</name>
<dbReference type="SUPFAM" id="SSF101801">
    <property type="entry name" value="Surface presentation of antigens (SPOA)"/>
    <property type="match status" value="1"/>
</dbReference>
<keyword evidence="6" id="KW-0283">Flagellar rotation</keyword>
<dbReference type="InterPro" id="IPR001172">
    <property type="entry name" value="FliN_T3SS_HrcQb"/>
</dbReference>
<evidence type="ECO:0000256" key="1">
    <source>
        <dbReference type="ARBA" id="ARBA00004413"/>
    </source>
</evidence>
<dbReference type="PANTHER" id="PTHR43484">
    <property type="match status" value="1"/>
</dbReference>
<proteinExistence type="inferred from homology"/>
<evidence type="ECO:0000256" key="4">
    <source>
        <dbReference type="ARBA" id="ARBA00022475"/>
    </source>
</evidence>
<keyword evidence="7" id="KW-0472">Membrane</keyword>
<evidence type="ECO:0000256" key="3">
    <source>
        <dbReference type="ARBA" id="ARBA00021897"/>
    </source>
</evidence>
<evidence type="ECO:0000256" key="2">
    <source>
        <dbReference type="ARBA" id="ARBA00009226"/>
    </source>
</evidence>